<reference evidence="1" key="1">
    <citation type="journal article" date="2022" name="bioRxiv">
        <title>Sequencing and chromosome-scale assembly of the giantPleurodeles waltlgenome.</title>
        <authorList>
            <person name="Brown T."/>
            <person name="Elewa A."/>
            <person name="Iarovenko S."/>
            <person name="Subramanian E."/>
            <person name="Araus A.J."/>
            <person name="Petzold A."/>
            <person name="Susuki M."/>
            <person name="Suzuki K.-i.T."/>
            <person name="Hayashi T."/>
            <person name="Toyoda A."/>
            <person name="Oliveira C."/>
            <person name="Osipova E."/>
            <person name="Leigh N.D."/>
            <person name="Simon A."/>
            <person name="Yun M.H."/>
        </authorList>
    </citation>
    <scope>NUCLEOTIDE SEQUENCE</scope>
    <source>
        <strain evidence="1">20211129_DDA</strain>
        <tissue evidence="1">Liver</tissue>
    </source>
</reference>
<name>A0AAV7MP13_PLEWA</name>
<sequence>MPVLVPVYAGGLRLLPGLVVASNPTHRIRFSLTRSSRDFALHPLLSTPSEFADVPLRIVAFAVGGEGVWAPCAPLWMMRGPHLHGTCVSSLSRVAVAMGSLFSRGRHFGSRQPRSCSGVFRVNSASKWVATVPTHAVCSPFISLQFLRPPVAIMKGFKLRAWILAQERRTTRAAPSVPGQAPSIGTLLVLSSFEDTS</sequence>
<proteinExistence type="predicted"/>
<organism evidence="1 2">
    <name type="scientific">Pleurodeles waltl</name>
    <name type="common">Iberian ribbed newt</name>
    <dbReference type="NCBI Taxonomy" id="8319"/>
    <lineage>
        <taxon>Eukaryota</taxon>
        <taxon>Metazoa</taxon>
        <taxon>Chordata</taxon>
        <taxon>Craniata</taxon>
        <taxon>Vertebrata</taxon>
        <taxon>Euteleostomi</taxon>
        <taxon>Amphibia</taxon>
        <taxon>Batrachia</taxon>
        <taxon>Caudata</taxon>
        <taxon>Salamandroidea</taxon>
        <taxon>Salamandridae</taxon>
        <taxon>Pleurodelinae</taxon>
        <taxon>Pleurodeles</taxon>
    </lineage>
</organism>
<evidence type="ECO:0000313" key="1">
    <source>
        <dbReference type="EMBL" id="KAJ1105252.1"/>
    </source>
</evidence>
<accession>A0AAV7MP13</accession>
<protein>
    <submittedName>
        <fullName evidence="1">Uncharacterized protein</fullName>
    </submittedName>
</protein>
<keyword evidence="2" id="KW-1185">Reference proteome</keyword>
<evidence type="ECO:0000313" key="2">
    <source>
        <dbReference type="Proteomes" id="UP001066276"/>
    </source>
</evidence>
<comment type="caution">
    <text evidence="1">The sequence shown here is derived from an EMBL/GenBank/DDBJ whole genome shotgun (WGS) entry which is preliminary data.</text>
</comment>
<dbReference type="EMBL" id="JANPWB010000013">
    <property type="protein sequence ID" value="KAJ1105252.1"/>
    <property type="molecule type" value="Genomic_DNA"/>
</dbReference>
<dbReference type="AlphaFoldDB" id="A0AAV7MP13"/>
<dbReference type="Proteomes" id="UP001066276">
    <property type="component" value="Chromosome 9"/>
</dbReference>
<gene>
    <name evidence="1" type="ORF">NDU88_002660</name>
</gene>